<accession>A0A099K9P7</accession>
<evidence type="ECO:0000256" key="1">
    <source>
        <dbReference type="SAM" id="SignalP"/>
    </source>
</evidence>
<gene>
    <name evidence="2" type="ORF">GAB14E_4614</name>
</gene>
<reference evidence="2 3" key="1">
    <citation type="submission" date="2014-08" db="EMBL/GenBank/DDBJ databases">
        <title>Genomic and Phenotypic Diversity of Colwellia psychrerythraea strains from Disparate Marine Basins.</title>
        <authorList>
            <person name="Techtmann S.M."/>
            <person name="Stelling S.C."/>
            <person name="Utturkar S.M."/>
            <person name="Alshibli N."/>
            <person name="Harris A."/>
            <person name="Brown S.D."/>
            <person name="Hazen T.C."/>
        </authorList>
    </citation>
    <scope>NUCLEOTIDE SEQUENCE [LARGE SCALE GENOMIC DNA]</scope>
    <source>
        <strain evidence="2 3">GAB14E</strain>
    </source>
</reference>
<feature type="signal peptide" evidence="1">
    <location>
        <begin position="1"/>
        <end position="24"/>
    </location>
</feature>
<dbReference type="PATRIC" id="fig|28229.3.peg.4596"/>
<comment type="caution">
    <text evidence="2">The sequence shown here is derived from an EMBL/GenBank/DDBJ whole genome shotgun (WGS) entry which is preliminary data.</text>
</comment>
<proteinExistence type="predicted"/>
<sequence length="59" mass="6479">MLNTKNTFKCAPIVLLLMAGGLQAKTINDEFTVANGRLLKIVTNVDAIDIDTHTKETVY</sequence>
<protein>
    <submittedName>
        <fullName evidence="2">Uncharacterized protein</fullName>
    </submittedName>
</protein>
<dbReference type="Proteomes" id="UP000029868">
    <property type="component" value="Unassembled WGS sequence"/>
</dbReference>
<dbReference type="AlphaFoldDB" id="A0A099K9P7"/>
<name>A0A099K9P7_COLPS</name>
<evidence type="ECO:0000313" key="2">
    <source>
        <dbReference type="EMBL" id="KGJ86787.1"/>
    </source>
</evidence>
<organism evidence="2 3">
    <name type="scientific">Colwellia psychrerythraea</name>
    <name type="common">Vibrio psychroerythus</name>
    <dbReference type="NCBI Taxonomy" id="28229"/>
    <lineage>
        <taxon>Bacteria</taxon>
        <taxon>Pseudomonadati</taxon>
        <taxon>Pseudomonadota</taxon>
        <taxon>Gammaproteobacteria</taxon>
        <taxon>Alteromonadales</taxon>
        <taxon>Colwelliaceae</taxon>
        <taxon>Colwellia</taxon>
    </lineage>
</organism>
<feature type="chain" id="PRO_5001956591" evidence="1">
    <location>
        <begin position="25"/>
        <end position="59"/>
    </location>
</feature>
<dbReference type="RefSeq" id="WP_033084523.1">
    <property type="nucleotide sequence ID" value="NZ_JQEC01000074.1"/>
</dbReference>
<keyword evidence="1" id="KW-0732">Signal</keyword>
<dbReference type="EMBL" id="JQEC01000074">
    <property type="protein sequence ID" value="KGJ86787.1"/>
    <property type="molecule type" value="Genomic_DNA"/>
</dbReference>
<evidence type="ECO:0000313" key="3">
    <source>
        <dbReference type="Proteomes" id="UP000029868"/>
    </source>
</evidence>